<feature type="compositionally biased region" description="Low complexity" evidence="1">
    <location>
        <begin position="123"/>
        <end position="143"/>
    </location>
</feature>
<reference evidence="3" key="1">
    <citation type="submission" date="2022-12" db="EMBL/GenBank/DDBJ databases">
        <authorList>
            <person name="Webb A."/>
        </authorList>
    </citation>
    <scope>NUCLEOTIDE SEQUENCE</scope>
    <source>
        <strain evidence="3">Pd1</strain>
    </source>
</reference>
<organism evidence="3 4">
    <name type="scientific">Peronospora destructor</name>
    <dbReference type="NCBI Taxonomy" id="86335"/>
    <lineage>
        <taxon>Eukaryota</taxon>
        <taxon>Sar</taxon>
        <taxon>Stramenopiles</taxon>
        <taxon>Oomycota</taxon>
        <taxon>Peronosporomycetes</taxon>
        <taxon>Peronosporales</taxon>
        <taxon>Peronosporaceae</taxon>
        <taxon>Peronospora</taxon>
    </lineage>
</organism>
<gene>
    <name evidence="3" type="ORF">PDE001_LOCUS1889</name>
</gene>
<accession>A0AAV0TFE3</accession>
<feature type="compositionally biased region" description="Low complexity" evidence="1">
    <location>
        <begin position="206"/>
        <end position="220"/>
    </location>
</feature>
<keyword evidence="2" id="KW-0472">Membrane</keyword>
<dbReference type="Gene3D" id="3.40.33.10">
    <property type="entry name" value="CAP"/>
    <property type="match status" value="1"/>
</dbReference>
<keyword evidence="2" id="KW-1133">Transmembrane helix</keyword>
<evidence type="ECO:0000313" key="4">
    <source>
        <dbReference type="Proteomes" id="UP001162029"/>
    </source>
</evidence>
<evidence type="ECO:0000256" key="1">
    <source>
        <dbReference type="SAM" id="MobiDB-lite"/>
    </source>
</evidence>
<feature type="transmembrane region" description="Helical" evidence="2">
    <location>
        <begin position="251"/>
        <end position="274"/>
    </location>
</feature>
<feature type="compositionally biased region" description="Polar residues" evidence="1">
    <location>
        <begin position="227"/>
        <end position="241"/>
    </location>
</feature>
<dbReference type="Proteomes" id="UP001162029">
    <property type="component" value="Unassembled WGS sequence"/>
</dbReference>
<dbReference type="EMBL" id="CANTFM010000333">
    <property type="protein sequence ID" value="CAI5718572.1"/>
    <property type="molecule type" value="Genomic_DNA"/>
</dbReference>
<dbReference type="InterPro" id="IPR035940">
    <property type="entry name" value="CAP_sf"/>
</dbReference>
<name>A0AAV0TFE3_9STRA</name>
<proteinExistence type="predicted"/>
<keyword evidence="2" id="KW-0812">Transmembrane</keyword>
<feature type="compositionally biased region" description="Low complexity" evidence="1">
    <location>
        <begin position="163"/>
        <end position="177"/>
    </location>
</feature>
<evidence type="ECO:0000313" key="3">
    <source>
        <dbReference type="EMBL" id="CAI5718572.1"/>
    </source>
</evidence>
<dbReference type="AlphaFoldDB" id="A0AAV0TFE3"/>
<evidence type="ECO:0000256" key="2">
    <source>
        <dbReference type="SAM" id="Phobius"/>
    </source>
</evidence>
<feature type="compositionally biased region" description="Polar residues" evidence="1">
    <location>
        <begin position="106"/>
        <end position="118"/>
    </location>
</feature>
<protein>
    <submittedName>
        <fullName evidence="3">Uncharacterized protein</fullName>
    </submittedName>
</protein>
<sequence length="293" mass="29844">MVVCQFSPPGNDGVSAWYVHADSASKCPSGMSASLGLCVDNGDAVNEQIAPIPAGKLTYEVYPAYVADMQTVLIEAARGIANGEQLSTATMAVPTAMTATPASSSKTPLKTPSASSNKDVGGTETSATEKTPSSSKTPSANSNKDVGGAKTSAADETSTNTHSSMETSTENKSSTTELLPGEDLVPGTVKVSSDNGSTFSNEETSTKNQTSSSPTSTPNTGNDERITASTPIPGSSAVTGTNYKAPSGISVAGMTGIAVLAIVGVAAFGAIMSYKRNQRRQRKIMRDGGIQAN</sequence>
<feature type="compositionally biased region" description="Polar residues" evidence="1">
    <location>
        <begin position="190"/>
        <end position="203"/>
    </location>
</feature>
<keyword evidence="4" id="KW-1185">Reference proteome</keyword>
<comment type="caution">
    <text evidence="3">The sequence shown here is derived from an EMBL/GenBank/DDBJ whole genome shotgun (WGS) entry which is preliminary data.</text>
</comment>
<feature type="region of interest" description="Disordered" evidence="1">
    <location>
        <begin position="97"/>
        <end position="241"/>
    </location>
</feature>